<gene>
    <name evidence="2" type="ORF">GLOINDRAFT_12339</name>
</gene>
<dbReference type="InterPro" id="IPR051481">
    <property type="entry name" value="BTB-POZ/Galectin-3-binding"/>
</dbReference>
<dbReference type="Gene3D" id="1.25.40.420">
    <property type="match status" value="1"/>
</dbReference>
<dbReference type="PANTHER" id="PTHR24410">
    <property type="entry name" value="HL07962P-RELATED"/>
    <property type="match status" value="1"/>
</dbReference>
<accession>U9SRN3</accession>
<feature type="domain" description="BTB" evidence="1">
    <location>
        <begin position="23"/>
        <end position="96"/>
    </location>
</feature>
<dbReference type="Pfam" id="PF07707">
    <property type="entry name" value="BACK"/>
    <property type="match status" value="1"/>
</dbReference>
<sequence>MTSIFHSSLSKSFSLILNDSDDFNVIIQVGENKNTKEFKAHSVILRARSPYFKSAFSNGWITIKNNMIIFNKPNITPIVFEMILKYIYMGEIDFTKQTGDNILELLIASDELLLEELFKCAQDYLIHLIEKQQNWFRRNFIFIVNTVFKLTGCKKLQDYCLESICADPLPFITSKNFPSLDEDVLYCLLKRDDLHVEEIVAWDCLIKWGIEQTGLSNNRAKWDNEDYEALKKTLNQLIPLIRFIELYPDFFDKIRPYKAIIPINIYKEVEESYHKEQERLNQKLLNQKLQK</sequence>
<dbReference type="PANTHER" id="PTHR24410:SF23">
    <property type="entry name" value="BTB DOMAIN-CONTAINING PROTEIN-RELATED"/>
    <property type="match status" value="1"/>
</dbReference>
<dbReference type="InterPro" id="IPR011705">
    <property type="entry name" value="BACK"/>
</dbReference>
<dbReference type="CDD" id="cd18186">
    <property type="entry name" value="BTB_POZ_ZBTB_KLHL-like"/>
    <property type="match status" value="1"/>
</dbReference>
<reference evidence="2" key="1">
    <citation type="submission" date="2013-07" db="EMBL/GenBank/DDBJ databases">
        <title>The genome of an arbuscular mycorrhizal fungus provides insights into the evolution of the oldest plant symbiosis.</title>
        <authorList>
            <consortium name="DOE Joint Genome Institute"/>
            <person name="Tisserant E."/>
            <person name="Malbreil M."/>
            <person name="Kuo A."/>
            <person name="Kohler A."/>
            <person name="Symeonidi A."/>
            <person name="Balestrini R."/>
            <person name="Charron P."/>
            <person name="Duensing N."/>
            <person name="Frei-dit-Frey N."/>
            <person name="Gianinazzi-Pearson V."/>
            <person name="Gilbert B."/>
            <person name="Handa Y."/>
            <person name="Hijri M."/>
            <person name="Kaul R."/>
            <person name="Kawaguchi M."/>
            <person name="Krajinski F."/>
            <person name="Lammers P."/>
            <person name="Lapierre D."/>
            <person name="Masclaux F.G."/>
            <person name="Murat C."/>
            <person name="Morin E."/>
            <person name="Ndikumana S."/>
            <person name="Pagni M."/>
            <person name="Petitpierre D."/>
            <person name="Requena N."/>
            <person name="Rosikiewicz P."/>
            <person name="Riley R."/>
            <person name="Saito K."/>
            <person name="San Clemente H."/>
            <person name="Shapiro H."/>
            <person name="van Tuinen D."/>
            <person name="Becard G."/>
            <person name="Bonfante P."/>
            <person name="Paszkowski U."/>
            <person name="Shachar-Hill Y."/>
            <person name="Young J.P."/>
            <person name="Sanders I.R."/>
            <person name="Henrissat B."/>
            <person name="Rensing S.A."/>
            <person name="Grigoriev I.V."/>
            <person name="Corradi N."/>
            <person name="Roux C."/>
            <person name="Martin F."/>
        </authorList>
    </citation>
    <scope>NUCLEOTIDE SEQUENCE</scope>
    <source>
        <strain evidence="2">DAOM 197198</strain>
    </source>
</reference>
<dbReference type="EMBL" id="KI300215">
    <property type="protein sequence ID" value="ERZ96692.1"/>
    <property type="molecule type" value="Genomic_DNA"/>
</dbReference>
<dbReference type="Gene3D" id="3.30.710.10">
    <property type="entry name" value="Potassium Channel Kv1.1, Chain A"/>
    <property type="match status" value="1"/>
</dbReference>
<dbReference type="PROSITE" id="PS50097">
    <property type="entry name" value="BTB"/>
    <property type="match status" value="1"/>
</dbReference>
<dbReference type="Pfam" id="PF00651">
    <property type="entry name" value="BTB"/>
    <property type="match status" value="1"/>
</dbReference>
<evidence type="ECO:0000259" key="1">
    <source>
        <dbReference type="PROSITE" id="PS50097"/>
    </source>
</evidence>
<evidence type="ECO:0000313" key="2">
    <source>
        <dbReference type="EMBL" id="ERZ96692.1"/>
    </source>
</evidence>
<dbReference type="InterPro" id="IPR011333">
    <property type="entry name" value="SKP1/BTB/POZ_sf"/>
</dbReference>
<organism evidence="2">
    <name type="scientific">Rhizophagus irregularis (strain DAOM 181602 / DAOM 197198 / MUCL 43194)</name>
    <name type="common">Arbuscular mycorrhizal fungus</name>
    <name type="synonym">Glomus intraradices</name>
    <dbReference type="NCBI Taxonomy" id="747089"/>
    <lineage>
        <taxon>Eukaryota</taxon>
        <taxon>Fungi</taxon>
        <taxon>Fungi incertae sedis</taxon>
        <taxon>Mucoromycota</taxon>
        <taxon>Glomeromycotina</taxon>
        <taxon>Glomeromycetes</taxon>
        <taxon>Glomerales</taxon>
        <taxon>Glomeraceae</taxon>
        <taxon>Rhizophagus</taxon>
    </lineage>
</organism>
<dbReference type="HOGENOM" id="CLU_021542_2_2_1"/>
<dbReference type="InterPro" id="IPR000210">
    <property type="entry name" value="BTB/POZ_dom"/>
</dbReference>
<dbReference type="SUPFAM" id="SSF54695">
    <property type="entry name" value="POZ domain"/>
    <property type="match status" value="1"/>
</dbReference>
<dbReference type="VEuPathDB" id="FungiDB:RhiirFUN_003692"/>
<dbReference type="AlphaFoldDB" id="U9SRN3"/>
<dbReference type="SMART" id="SM00225">
    <property type="entry name" value="BTB"/>
    <property type="match status" value="1"/>
</dbReference>
<proteinExistence type="predicted"/>
<name>U9SRN3_RHIID</name>
<protein>
    <recommendedName>
        <fullName evidence="1">BTB domain-containing protein</fullName>
    </recommendedName>
</protein>
<dbReference type="eggNOG" id="KOG2075">
    <property type="taxonomic scope" value="Eukaryota"/>
</dbReference>